<dbReference type="PROSITE" id="PS51698">
    <property type="entry name" value="U_BOX"/>
    <property type="match status" value="1"/>
</dbReference>
<dbReference type="InterPro" id="IPR013083">
    <property type="entry name" value="Znf_RING/FYVE/PHD"/>
</dbReference>
<evidence type="ECO:0000256" key="6">
    <source>
        <dbReference type="ARBA" id="ARBA00022786"/>
    </source>
</evidence>
<reference evidence="9" key="1">
    <citation type="journal article" date="2019" name="Toxins">
        <title>Detection of Abrin-Like and Prepropulchellin-Like Toxin Genes and Transcripts Using Whole Genome Sequencing and Full-Length Transcript Sequencing of Abrus precatorius.</title>
        <authorList>
            <person name="Hovde B.T."/>
            <person name="Daligault H.E."/>
            <person name="Hanschen E.R."/>
            <person name="Kunde Y.A."/>
            <person name="Johnson M.B."/>
            <person name="Starkenburg S.R."/>
            <person name="Johnson S.L."/>
        </authorList>
    </citation>
    <scope>NUCLEOTIDE SEQUENCE [LARGE SCALE GENOMIC DNA]</scope>
</reference>
<protein>
    <recommendedName>
        <fullName evidence="3">RING-type E3 ubiquitin transferase</fullName>
        <ecNumber evidence="3">2.3.2.27</ecNumber>
    </recommendedName>
</protein>
<keyword evidence="4" id="KW-0808">Transferase</keyword>
<dbReference type="InterPro" id="IPR011989">
    <property type="entry name" value="ARM-like"/>
</dbReference>
<gene>
    <name evidence="10" type="primary">LOC113871666</name>
</gene>
<evidence type="ECO:0000313" key="10">
    <source>
        <dbReference type="RefSeq" id="XP_027364565.1"/>
    </source>
</evidence>
<dbReference type="GeneID" id="113871666"/>
<dbReference type="RefSeq" id="XP_027364565.1">
    <property type="nucleotide sequence ID" value="XM_027508764.1"/>
</dbReference>
<sequence>MGSEDNRKRLQAKLRQLMSSIVEDDDTSLLAFDDAIQALNTLKDFKYSLNFGNLTVPPELRCSLSGRFITDPIFLTNKETYDRKSIEKWMDDVNRLCDQTKRILSDCAHTPNNSAQCLISKWCEENGVVLDDRDYAKLTEDHKHRLHSSLYQLSLSEPQQLKAAKELRQLTARIPPFRELLGNEEVIHLLLSPLSGGIHGVHPQIHEDLVTTVLNASILEDNRKIFGKDEKIISLLIDSVRSGTIEARSNAASTIFLLSSIQTNRLIFGSCDALKHLVELLGEENESAMKAAASALSNLCLEDVVKEWSVEEGIVDVIIDKITDNIQVKQMMSLLALLADHLSAVQALADNDAVTLLLGVIRDNTGPSIKEYSISILYKICQVYNIKLLDINDEEEAYRSLSNLAETGTPRAKRIANIVLDLLKLRP</sequence>
<reference evidence="10" key="2">
    <citation type="submission" date="2025-08" db="UniProtKB">
        <authorList>
            <consortium name="RefSeq"/>
        </authorList>
    </citation>
    <scope>IDENTIFICATION</scope>
    <source>
        <tissue evidence="10">Young leaves</tissue>
    </source>
</reference>
<evidence type="ECO:0000259" key="8">
    <source>
        <dbReference type="PROSITE" id="PS51698"/>
    </source>
</evidence>
<evidence type="ECO:0000256" key="1">
    <source>
        <dbReference type="ARBA" id="ARBA00000900"/>
    </source>
</evidence>
<accession>A0A8B8M7R0</accession>
<dbReference type="SUPFAM" id="SSF48371">
    <property type="entry name" value="ARM repeat"/>
    <property type="match status" value="1"/>
</dbReference>
<dbReference type="GO" id="GO:0016567">
    <property type="term" value="P:protein ubiquitination"/>
    <property type="evidence" value="ECO:0007669"/>
    <property type="project" value="UniProtKB-UniPathway"/>
</dbReference>
<dbReference type="InterPro" id="IPR000225">
    <property type="entry name" value="Armadillo"/>
</dbReference>
<evidence type="ECO:0000256" key="4">
    <source>
        <dbReference type="ARBA" id="ARBA00022679"/>
    </source>
</evidence>
<dbReference type="Gene3D" id="1.25.10.10">
    <property type="entry name" value="Leucine-rich Repeat Variant"/>
    <property type="match status" value="1"/>
</dbReference>
<dbReference type="Pfam" id="PF04564">
    <property type="entry name" value="U-box"/>
    <property type="match status" value="1"/>
</dbReference>
<keyword evidence="9" id="KW-1185">Reference proteome</keyword>
<evidence type="ECO:0000256" key="3">
    <source>
        <dbReference type="ARBA" id="ARBA00012483"/>
    </source>
</evidence>
<organism evidence="9 10">
    <name type="scientific">Abrus precatorius</name>
    <name type="common">Indian licorice</name>
    <name type="synonym">Glycine abrus</name>
    <dbReference type="NCBI Taxonomy" id="3816"/>
    <lineage>
        <taxon>Eukaryota</taxon>
        <taxon>Viridiplantae</taxon>
        <taxon>Streptophyta</taxon>
        <taxon>Embryophyta</taxon>
        <taxon>Tracheophyta</taxon>
        <taxon>Spermatophyta</taxon>
        <taxon>Magnoliopsida</taxon>
        <taxon>eudicotyledons</taxon>
        <taxon>Gunneridae</taxon>
        <taxon>Pentapetalae</taxon>
        <taxon>rosids</taxon>
        <taxon>fabids</taxon>
        <taxon>Fabales</taxon>
        <taxon>Fabaceae</taxon>
        <taxon>Papilionoideae</taxon>
        <taxon>50 kb inversion clade</taxon>
        <taxon>NPAAA clade</taxon>
        <taxon>indigoferoid/millettioid clade</taxon>
        <taxon>Abreae</taxon>
        <taxon>Abrus</taxon>
    </lineage>
</organism>
<keyword evidence="5" id="KW-0677">Repeat</keyword>
<feature type="domain" description="U-box" evidence="8">
    <location>
        <begin position="55"/>
        <end position="129"/>
    </location>
</feature>
<dbReference type="OrthoDB" id="7537227at2759"/>
<evidence type="ECO:0000256" key="7">
    <source>
        <dbReference type="PROSITE-ProRule" id="PRU00259"/>
    </source>
</evidence>
<keyword evidence="6" id="KW-0833">Ubl conjugation pathway</keyword>
<comment type="pathway">
    <text evidence="2">Protein modification; protein ubiquitination.</text>
</comment>
<dbReference type="Gene3D" id="3.30.40.10">
    <property type="entry name" value="Zinc/RING finger domain, C3HC4 (zinc finger)"/>
    <property type="match status" value="1"/>
</dbReference>
<dbReference type="PROSITE" id="PS50176">
    <property type="entry name" value="ARM_REPEAT"/>
    <property type="match status" value="1"/>
</dbReference>
<name>A0A8B8M7R0_ABRPR</name>
<dbReference type="AlphaFoldDB" id="A0A8B8M7R0"/>
<dbReference type="SUPFAM" id="SSF57850">
    <property type="entry name" value="RING/U-box"/>
    <property type="match status" value="1"/>
</dbReference>
<dbReference type="GO" id="GO:0061630">
    <property type="term" value="F:ubiquitin protein ligase activity"/>
    <property type="evidence" value="ECO:0007669"/>
    <property type="project" value="UniProtKB-EC"/>
</dbReference>
<evidence type="ECO:0000256" key="2">
    <source>
        <dbReference type="ARBA" id="ARBA00004906"/>
    </source>
</evidence>
<dbReference type="PANTHER" id="PTHR23315:SF335">
    <property type="entry name" value="RING-TYPE E3 UBIQUITIN TRANSFERASE"/>
    <property type="match status" value="1"/>
</dbReference>
<dbReference type="PANTHER" id="PTHR23315">
    <property type="entry name" value="U BOX DOMAIN-CONTAINING"/>
    <property type="match status" value="1"/>
</dbReference>
<dbReference type="SMART" id="SM00504">
    <property type="entry name" value="Ubox"/>
    <property type="match status" value="1"/>
</dbReference>
<dbReference type="Pfam" id="PF00514">
    <property type="entry name" value="Arm"/>
    <property type="match status" value="1"/>
</dbReference>
<comment type="catalytic activity">
    <reaction evidence="1">
        <text>S-ubiquitinyl-[E2 ubiquitin-conjugating enzyme]-L-cysteine + [acceptor protein]-L-lysine = [E2 ubiquitin-conjugating enzyme]-L-cysteine + N(6)-ubiquitinyl-[acceptor protein]-L-lysine.</text>
        <dbReference type="EC" id="2.3.2.27"/>
    </reaction>
</comment>
<dbReference type="InterPro" id="IPR016024">
    <property type="entry name" value="ARM-type_fold"/>
</dbReference>
<proteinExistence type="predicted"/>
<dbReference type="EC" id="2.3.2.27" evidence="3"/>
<dbReference type="Proteomes" id="UP000694853">
    <property type="component" value="Unplaced"/>
</dbReference>
<evidence type="ECO:0000313" key="9">
    <source>
        <dbReference type="Proteomes" id="UP000694853"/>
    </source>
</evidence>
<feature type="repeat" description="ARM" evidence="7">
    <location>
        <begin position="272"/>
        <end position="299"/>
    </location>
</feature>
<dbReference type="UniPathway" id="UPA00143"/>
<dbReference type="InterPro" id="IPR003613">
    <property type="entry name" value="Ubox_domain"/>
</dbReference>
<evidence type="ECO:0000256" key="5">
    <source>
        <dbReference type="ARBA" id="ARBA00022737"/>
    </source>
</evidence>
<dbReference type="KEGG" id="aprc:113871666"/>